<gene>
    <name evidence="1" type="ORF">N7U68_19305</name>
</gene>
<dbReference type="PANTHER" id="PTHR20974:SF0">
    <property type="entry name" value="UPF0585 PROTEIN CG18661"/>
    <property type="match status" value="1"/>
</dbReference>
<name>A0ABY6DDY3_9RHOB</name>
<dbReference type="RefSeq" id="WP_263047873.1">
    <property type="nucleotide sequence ID" value="NZ_CP106738.1"/>
</dbReference>
<dbReference type="GO" id="GO:0008168">
    <property type="term" value="F:methyltransferase activity"/>
    <property type="evidence" value="ECO:0007669"/>
    <property type="project" value="UniProtKB-KW"/>
</dbReference>
<organism evidence="1 2">
    <name type="scientific">Roseovarius pelagicus</name>
    <dbReference type="NCBI Taxonomy" id="2980108"/>
    <lineage>
        <taxon>Bacteria</taxon>
        <taxon>Pseudomonadati</taxon>
        <taxon>Pseudomonadota</taxon>
        <taxon>Alphaproteobacteria</taxon>
        <taxon>Rhodobacterales</taxon>
        <taxon>Roseobacteraceae</taxon>
        <taxon>Roseovarius</taxon>
    </lineage>
</organism>
<evidence type="ECO:0000313" key="1">
    <source>
        <dbReference type="EMBL" id="UXX83188.1"/>
    </source>
</evidence>
<dbReference type="Proteomes" id="UP001064087">
    <property type="component" value="Chromosome"/>
</dbReference>
<dbReference type="PANTHER" id="PTHR20974">
    <property type="entry name" value="UPF0585 PROTEIN CG18661"/>
    <property type="match status" value="1"/>
</dbReference>
<dbReference type="GO" id="GO:0032259">
    <property type="term" value="P:methylation"/>
    <property type="evidence" value="ECO:0007669"/>
    <property type="project" value="UniProtKB-KW"/>
</dbReference>
<dbReference type="SUPFAM" id="SSF53335">
    <property type="entry name" value="S-adenosyl-L-methionine-dependent methyltransferases"/>
    <property type="match status" value="1"/>
</dbReference>
<dbReference type="InterPro" id="IPR010342">
    <property type="entry name" value="DUF938"/>
</dbReference>
<accession>A0ABY6DDY3</accession>
<evidence type="ECO:0000313" key="2">
    <source>
        <dbReference type="Proteomes" id="UP001064087"/>
    </source>
</evidence>
<keyword evidence="1" id="KW-0489">Methyltransferase</keyword>
<dbReference type="Pfam" id="PF06080">
    <property type="entry name" value="DUF938"/>
    <property type="match status" value="1"/>
</dbReference>
<dbReference type="EMBL" id="CP106738">
    <property type="protein sequence ID" value="UXX83188.1"/>
    <property type="molecule type" value="Genomic_DNA"/>
</dbReference>
<sequence>MPKRNQLPPTASIAQDAGEGRLFAPSAERNADAIANALSRHVPPTGRALEIASGTGQHAVRLATTLPGLDWHPSEIDPDRRISIDAYAQAASLPNLHPALTLDATTPGWGTTVGQYNLIVLANLLHLISEPETLVLLTEARAALFPGGILALYGPFLRDGNTTSEADTRFHASLRASDPEIGYKDAGDIRTWLSTLGFELKAVEDMPANNLLFFARVPVE</sequence>
<reference evidence="1" key="1">
    <citation type="submission" date="2022-10" db="EMBL/GenBank/DDBJ databases">
        <title>Roseovarius pelagicus sp. nov., isolated from Arctic seawater.</title>
        <authorList>
            <person name="Hong Y.W."/>
            <person name="Hwang C.Y."/>
        </authorList>
    </citation>
    <scope>NUCLEOTIDE SEQUENCE</scope>
    <source>
        <strain evidence="1">HL-MP18</strain>
    </source>
</reference>
<proteinExistence type="predicted"/>
<protein>
    <submittedName>
        <fullName evidence="1">Class I SAM-dependent methyltransferase</fullName>
    </submittedName>
</protein>
<dbReference type="InterPro" id="IPR029063">
    <property type="entry name" value="SAM-dependent_MTases_sf"/>
</dbReference>
<keyword evidence="1" id="KW-0808">Transferase</keyword>
<dbReference type="Gene3D" id="3.40.50.150">
    <property type="entry name" value="Vaccinia Virus protein VP39"/>
    <property type="match status" value="1"/>
</dbReference>
<keyword evidence="2" id="KW-1185">Reference proteome</keyword>